<evidence type="ECO:0000313" key="1">
    <source>
        <dbReference type="EMBL" id="CAI0464675.1"/>
    </source>
</evidence>
<dbReference type="EMBL" id="CAMGYJ010000008">
    <property type="protein sequence ID" value="CAI0464675.1"/>
    <property type="molecule type" value="Genomic_DNA"/>
</dbReference>
<dbReference type="Proteomes" id="UP001154282">
    <property type="component" value="Unassembled WGS sequence"/>
</dbReference>
<accession>A0AAV0P1K6</accession>
<sequence>MGVRRSSEIQTELGVICRNIRKLLEETGGGTLQYVSRKANKAAHIMAHTNILWDIADVWFDRPPLNLIDQLKLDDVTIPNH</sequence>
<name>A0AAV0P1K6_9ROSI</name>
<reference evidence="1" key="1">
    <citation type="submission" date="2022-08" db="EMBL/GenBank/DDBJ databases">
        <authorList>
            <person name="Gutierrez-Valencia J."/>
        </authorList>
    </citation>
    <scope>NUCLEOTIDE SEQUENCE</scope>
</reference>
<evidence type="ECO:0000313" key="2">
    <source>
        <dbReference type="Proteomes" id="UP001154282"/>
    </source>
</evidence>
<dbReference type="AlphaFoldDB" id="A0AAV0P1K6"/>
<organism evidence="1 2">
    <name type="scientific">Linum tenue</name>
    <dbReference type="NCBI Taxonomy" id="586396"/>
    <lineage>
        <taxon>Eukaryota</taxon>
        <taxon>Viridiplantae</taxon>
        <taxon>Streptophyta</taxon>
        <taxon>Embryophyta</taxon>
        <taxon>Tracheophyta</taxon>
        <taxon>Spermatophyta</taxon>
        <taxon>Magnoliopsida</taxon>
        <taxon>eudicotyledons</taxon>
        <taxon>Gunneridae</taxon>
        <taxon>Pentapetalae</taxon>
        <taxon>rosids</taxon>
        <taxon>fabids</taxon>
        <taxon>Malpighiales</taxon>
        <taxon>Linaceae</taxon>
        <taxon>Linum</taxon>
    </lineage>
</organism>
<evidence type="ECO:0008006" key="3">
    <source>
        <dbReference type="Google" id="ProtNLM"/>
    </source>
</evidence>
<protein>
    <recommendedName>
        <fullName evidence="3">RNase H type-1 domain-containing protein</fullName>
    </recommendedName>
</protein>
<proteinExistence type="predicted"/>
<gene>
    <name evidence="1" type="ORF">LITE_LOCUS36282</name>
</gene>
<comment type="caution">
    <text evidence="1">The sequence shown here is derived from an EMBL/GenBank/DDBJ whole genome shotgun (WGS) entry which is preliminary data.</text>
</comment>
<keyword evidence="2" id="KW-1185">Reference proteome</keyword>